<organism evidence="1 2">
    <name type="scientific">Kinneretia aquatilis</name>
    <dbReference type="NCBI Taxonomy" id="2070761"/>
    <lineage>
        <taxon>Bacteria</taxon>
        <taxon>Pseudomonadati</taxon>
        <taxon>Pseudomonadota</taxon>
        <taxon>Betaproteobacteria</taxon>
        <taxon>Burkholderiales</taxon>
        <taxon>Sphaerotilaceae</taxon>
        <taxon>Roseateles</taxon>
    </lineage>
</organism>
<sequence length="257" mass="28512">MLSLADILAHDGRGTAWQLARLRDKPAILILEFPSLLEQGLALNRAAAFIEKKHSAGGAVLGDAEMQRLLARSGDSVATFYFGHDYSAEQLQRFFAQAQVQGLKLNAQELKLQSLLQAQGLLTATAAAPSTASPQALVSFTAVQQDDPATPSDEQVDALRRESTLRHELSHGEFFTNPDYQRRCWAFWQQGLNEAERARFRSLLSSMDYDPGNEALMVNETQALLMHTPDQRAFNASSLGVTEAQLQALRERFRQQP</sequence>
<protein>
    <submittedName>
        <fullName evidence="1">Uncharacterized protein</fullName>
    </submittedName>
</protein>
<proteinExistence type="predicted"/>
<comment type="caution">
    <text evidence="1">The sequence shown here is derived from an EMBL/GenBank/DDBJ whole genome shotgun (WGS) entry which is preliminary data.</text>
</comment>
<keyword evidence="2" id="KW-1185">Reference proteome</keyword>
<evidence type="ECO:0000313" key="1">
    <source>
        <dbReference type="EMBL" id="PND36739.1"/>
    </source>
</evidence>
<evidence type="ECO:0000313" key="2">
    <source>
        <dbReference type="Proteomes" id="UP000235916"/>
    </source>
</evidence>
<dbReference type="Proteomes" id="UP000235916">
    <property type="component" value="Unassembled WGS sequence"/>
</dbReference>
<gene>
    <name evidence="1" type="ORF">C1O66_03730</name>
</gene>
<accession>A0A2N8KTF1</accession>
<dbReference type="OrthoDB" id="8557310at2"/>
<reference evidence="1 2" key="1">
    <citation type="submission" date="2018-01" db="EMBL/GenBank/DDBJ databases">
        <title>Draft genome sequence of Paucibacter aquatile CR182 isolated from freshwater of the Nakdong River.</title>
        <authorList>
            <person name="Choi A."/>
            <person name="Chung E.J."/>
        </authorList>
    </citation>
    <scope>NUCLEOTIDE SEQUENCE [LARGE SCALE GENOMIC DNA]</scope>
    <source>
        <strain evidence="1 2">CR182</strain>
    </source>
</reference>
<name>A0A2N8KTF1_9BURK</name>
<dbReference type="AlphaFoldDB" id="A0A2N8KTF1"/>
<dbReference type="EMBL" id="POSP01000003">
    <property type="protein sequence ID" value="PND36739.1"/>
    <property type="molecule type" value="Genomic_DNA"/>
</dbReference>
<dbReference type="RefSeq" id="WP_102766662.1">
    <property type="nucleotide sequence ID" value="NZ_POSP01000003.1"/>
</dbReference>